<feature type="domain" description="Beta-lactamase-related" evidence="1">
    <location>
        <begin position="7"/>
        <end position="48"/>
    </location>
</feature>
<dbReference type="Proteomes" id="UP000608890">
    <property type="component" value="Unassembled WGS sequence"/>
</dbReference>
<protein>
    <recommendedName>
        <fullName evidence="1">Beta-lactamase-related domain-containing protein</fullName>
    </recommendedName>
</protein>
<dbReference type="Gene3D" id="3.40.710.10">
    <property type="entry name" value="DD-peptidase/beta-lactamase superfamily"/>
    <property type="match status" value="1"/>
</dbReference>
<evidence type="ECO:0000313" key="3">
    <source>
        <dbReference type="Proteomes" id="UP000608890"/>
    </source>
</evidence>
<reference evidence="2" key="2">
    <citation type="submission" date="2020-09" db="EMBL/GenBank/DDBJ databases">
        <authorList>
            <person name="Sun Q."/>
            <person name="Zhou Y."/>
        </authorList>
    </citation>
    <scope>NUCLEOTIDE SEQUENCE</scope>
    <source>
        <strain evidence="2">CGMCC 4.7312</strain>
    </source>
</reference>
<comment type="caution">
    <text evidence="2">The sequence shown here is derived from an EMBL/GenBank/DDBJ whole genome shotgun (WGS) entry which is preliminary data.</text>
</comment>
<dbReference type="SUPFAM" id="SSF56601">
    <property type="entry name" value="beta-lactamase/transpeptidase-like"/>
    <property type="match status" value="1"/>
</dbReference>
<evidence type="ECO:0000259" key="1">
    <source>
        <dbReference type="Pfam" id="PF00144"/>
    </source>
</evidence>
<proteinExistence type="predicted"/>
<accession>A0A917TVU7</accession>
<reference evidence="2" key="1">
    <citation type="journal article" date="2014" name="Int. J. Syst. Evol. Microbiol.">
        <title>Complete genome sequence of Corynebacterium casei LMG S-19264T (=DSM 44701T), isolated from a smear-ripened cheese.</title>
        <authorList>
            <consortium name="US DOE Joint Genome Institute (JGI-PGF)"/>
            <person name="Walter F."/>
            <person name="Albersmeier A."/>
            <person name="Kalinowski J."/>
            <person name="Ruckert C."/>
        </authorList>
    </citation>
    <scope>NUCLEOTIDE SEQUENCE</scope>
    <source>
        <strain evidence="2">CGMCC 4.7312</strain>
    </source>
</reference>
<dbReference type="EMBL" id="BMNB01000009">
    <property type="protein sequence ID" value="GGM37904.1"/>
    <property type="molecule type" value="Genomic_DNA"/>
</dbReference>
<evidence type="ECO:0000313" key="2">
    <source>
        <dbReference type="EMBL" id="GGM37904.1"/>
    </source>
</evidence>
<dbReference type="Pfam" id="PF00144">
    <property type="entry name" value="Beta-lactamase"/>
    <property type="match status" value="1"/>
</dbReference>
<gene>
    <name evidence="2" type="ORF">GCM10011608_23120</name>
</gene>
<dbReference type="InterPro" id="IPR001466">
    <property type="entry name" value="Beta-lactam-related"/>
</dbReference>
<dbReference type="InterPro" id="IPR012338">
    <property type="entry name" value="Beta-lactam/transpept-like"/>
</dbReference>
<name>A0A917TVU7_9ACTN</name>
<organism evidence="2 3">
    <name type="scientific">Micromonospora sonchi</name>
    <dbReference type="NCBI Taxonomy" id="1763543"/>
    <lineage>
        <taxon>Bacteria</taxon>
        <taxon>Bacillati</taxon>
        <taxon>Actinomycetota</taxon>
        <taxon>Actinomycetes</taxon>
        <taxon>Micromonosporales</taxon>
        <taxon>Micromonosporaceae</taxon>
        <taxon>Micromonospora</taxon>
    </lineage>
</organism>
<dbReference type="AlphaFoldDB" id="A0A917TVU7"/>
<sequence length="58" mass="6307">MGKLATKSTFGHTGFTGTSLLVHPTRKLVLVLLSNRAHPNWSWANPDPIRVAVANLLT</sequence>
<keyword evidence="3" id="KW-1185">Reference proteome</keyword>